<dbReference type="GO" id="GO:0090563">
    <property type="term" value="F:protein-phosphocysteine-sugar phosphotransferase activity"/>
    <property type="evidence" value="ECO:0007669"/>
    <property type="project" value="TreeGrafter"/>
</dbReference>
<dbReference type="EMBL" id="CP025536">
    <property type="protein sequence ID" value="AUW96231.1"/>
    <property type="molecule type" value="Genomic_DNA"/>
</dbReference>
<dbReference type="GO" id="GO:0005737">
    <property type="term" value="C:cytoplasm"/>
    <property type="evidence" value="ECO:0007669"/>
    <property type="project" value="UniProtKB-SubCell"/>
</dbReference>
<dbReference type="InterPro" id="IPR016152">
    <property type="entry name" value="PTrfase/Anion_transptr"/>
</dbReference>
<dbReference type="FunFam" id="3.40.50.2300:FF:000014">
    <property type="entry name" value="PTS system fructose-like transporter subunit IIB"/>
    <property type="match status" value="1"/>
</dbReference>
<accession>A0A2L0D3U3</accession>
<gene>
    <name evidence="13" type="ORF">C0J00_03400</name>
</gene>
<evidence type="ECO:0000256" key="5">
    <source>
        <dbReference type="ARBA" id="ARBA00022597"/>
    </source>
</evidence>
<dbReference type="Proteomes" id="UP000238956">
    <property type="component" value="Chromosome"/>
</dbReference>
<keyword evidence="14" id="KW-1185">Reference proteome</keyword>
<keyword evidence="5 13" id="KW-0762">Sugar transport</keyword>
<reference evidence="13 14" key="2">
    <citation type="submission" date="2018-02" db="EMBL/GenBank/DDBJ databases">
        <title>Whole genome sequencing analysis of Streptococcus pluranimalium isolated from cattle infected mastitis in China.</title>
        <authorList>
            <person name="Zhang J.-R."/>
            <person name="Hu G.-Z."/>
        </authorList>
    </citation>
    <scope>NUCLEOTIDE SEQUENCE [LARGE SCALE GENOMIC DNA]</scope>
    <source>
        <strain evidence="13 14">TH11417</strain>
    </source>
</reference>
<comment type="subcellular location">
    <subcellularLocation>
        <location evidence="1">Cytoplasm</location>
    </subcellularLocation>
</comment>
<dbReference type="NCBIfam" id="TIGR00829">
    <property type="entry name" value="FRU"/>
    <property type="match status" value="1"/>
</dbReference>
<keyword evidence="2" id="KW-0813">Transport</keyword>
<dbReference type="CDD" id="cd00211">
    <property type="entry name" value="PTS_IIA_fru"/>
    <property type="match status" value="1"/>
</dbReference>
<dbReference type="SUPFAM" id="SSF52794">
    <property type="entry name" value="PTS system IIB component-like"/>
    <property type="match status" value="1"/>
</dbReference>
<keyword evidence="4" id="KW-0597">Phosphoprotein</keyword>
<evidence type="ECO:0000256" key="1">
    <source>
        <dbReference type="ARBA" id="ARBA00004496"/>
    </source>
</evidence>
<dbReference type="RefSeq" id="WP_104967566.1">
    <property type="nucleotide sequence ID" value="NZ_CP025536.1"/>
</dbReference>
<dbReference type="Gene3D" id="3.40.50.2300">
    <property type="match status" value="1"/>
</dbReference>
<dbReference type="InterPro" id="IPR004715">
    <property type="entry name" value="PTS_IIA_fruc"/>
</dbReference>
<keyword evidence="7" id="KW-0598">Phosphotransferase system</keyword>
<organism evidence="13 14">
    <name type="scientific">Streptococcus pluranimalium</name>
    <dbReference type="NCBI Taxonomy" id="82348"/>
    <lineage>
        <taxon>Bacteria</taxon>
        <taxon>Bacillati</taxon>
        <taxon>Bacillota</taxon>
        <taxon>Bacilli</taxon>
        <taxon>Lactobacillales</taxon>
        <taxon>Streptococcaceae</taxon>
        <taxon>Streptococcus</taxon>
    </lineage>
</organism>
<name>A0A2L0D3U3_9STRE</name>
<feature type="domain" description="PTS EIIA type-2" evidence="11">
    <location>
        <begin position="5"/>
        <end position="149"/>
    </location>
</feature>
<dbReference type="Pfam" id="PF00359">
    <property type="entry name" value="PTS_EIIA_2"/>
    <property type="match status" value="1"/>
</dbReference>
<dbReference type="InterPro" id="IPR003501">
    <property type="entry name" value="PTS_EIIB_2/3"/>
</dbReference>
<evidence type="ECO:0000313" key="13">
    <source>
        <dbReference type="EMBL" id="AUW96231.1"/>
    </source>
</evidence>
<dbReference type="OrthoDB" id="9782569at2"/>
<evidence type="ECO:0000256" key="9">
    <source>
        <dbReference type="ARBA" id="ARBA00022989"/>
    </source>
</evidence>
<dbReference type="Pfam" id="PF02302">
    <property type="entry name" value="PTS_IIB"/>
    <property type="match status" value="1"/>
</dbReference>
<dbReference type="PANTHER" id="PTHR30505">
    <property type="entry name" value="FRUCTOSE-LIKE PERMEASE"/>
    <property type="match status" value="1"/>
</dbReference>
<evidence type="ECO:0000256" key="7">
    <source>
        <dbReference type="ARBA" id="ARBA00022683"/>
    </source>
</evidence>
<feature type="domain" description="PTS EIIB type-2" evidence="12">
    <location>
        <begin position="166"/>
        <end position="261"/>
    </location>
</feature>
<keyword evidence="8" id="KW-0812">Transmembrane</keyword>
<evidence type="ECO:0000259" key="11">
    <source>
        <dbReference type="PROSITE" id="PS51094"/>
    </source>
</evidence>
<dbReference type="GO" id="GO:0009401">
    <property type="term" value="P:phosphoenolpyruvate-dependent sugar phosphotransferase system"/>
    <property type="evidence" value="ECO:0007669"/>
    <property type="project" value="UniProtKB-KW"/>
</dbReference>
<dbReference type="KEGG" id="splr:C0J00_03400"/>
<dbReference type="GO" id="GO:0005886">
    <property type="term" value="C:plasma membrane"/>
    <property type="evidence" value="ECO:0007669"/>
    <property type="project" value="TreeGrafter"/>
</dbReference>
<dbReference type="PROSITE" id="PS51094">
    <property type="entry name" value="PTS_EIIA_TYPE_2"/>
    <property type="match status" value="1"/>
</dbReference>
<dbReference type="AlphaFoldDB" id="A0A2L0D3U3"/>
<dbReference type="NCBIfam" id="TIGR00848">
    <property type="entry name" value="fruA"/>
    <property type="match status" value="1"/>
</dbReference>
<evidence type="ECO:0000256" key="6">
    <source>
        <dbReference type="ARBA" id="ARBA00022679"/>
    </source>
</evidence>
<dbReference type="SUPFAM" id="SSF55804">
    <property type="entry name" value="Phoshotransferase/anion transport protein"/>
    <property type="match status" value="1"/>
</dbReference>
<evidence type="ECO:0000256" key="8">
    <source>
        <dbReference type="ARBA" id="ARBA00022692"/>
    </source>
</evidence>
<keyword evidence="10" id="KW-0472">Membrane</keyword>
<evidence type="ECO:0000256" key="2">
    <source>
        <dbReference type="ARBA" id="ARBA00022448"/>
    </source>
</evidence>
<keyword evidence="9" id="KW-1133">Transmembrane helix</keyword>
<dbReference type="Gene3D" id="3.40.930.10">
    <property type="entry name" value="Mannitol-specific EII, Chain A"/>
    <property type="match status" value="1"/>
</dbReference>
<dbReference type="GO" id="GO:0022877">
    <property type="term" value="F:protein-N(PI)-phosphohistidine-fructose phosphotransferase system transporter activity"/>
    <property type="evidence" value="ECO:0007669"/>
    <property type="project" value="InterPro"/>
</dbReference>
<dbReference type="InterPro" id="IPR003353">
    <property type="entry name" value="PTS_IIB_fruc"/>
</dbReference>
<evidence type="ECO:0000256" key="3">
    <source>
        <dbReference type="ARBA" id="ARBA00022475"/>
    </source>
</evidence>
<evidence type="ECO:0000259" key="12">
    <source>
        <dbReference type="PROSITE" id="PS51099"/>
    </source>
</evidence>
<proteinExistence type="predicted"/>
<protein>
    <submittedName>
        <fullName evidence="13">PTS sugar transporter subunit IIA</fullName>
    </submittedName>
</protein>
<evidence type="ECO:0000256" key="4">
    <source>
        <dbReference type="ARBA" id="ARBA00022553"/>
    </source>
</evidence>
<reference evidence="13 14" key="1">
    <citation type="submission" date="2017-12" db="EMBL/GenBank/DDBJ databases">
        <authorList>
            <person name="Hurst M.R.H."/>
        </authorList>
    </citation>
    <scope>NUCLEOTIDE SEQUENCE [LARGE SCALE GENOMIC DNA]</scope>
    <source>
        <strain evidence="13 14">TH11417</strain>
    </source>
</reference>
<dbReference type="InterPro" id="IPR002178">
    <property type="entry name" value="PTS_EIIA_type-2_dom"/>
</dbReference>
<sequence>MSIKELLRKDLMIMSLKAISKDVALDEMIAKLAAHDIIHDSDLLKKSIMVREEQGVTALGHGIAMPHSKHIVVDKPAILFARSSQGIPYQAADGQPVDLFFMVVAPSDAEGVQLEAIADLSKYLAKEGFADRLRQANTEDDILALFDCLPSKEDSGEQVSHAGDFIVAVTACATGLIHTYMAEEALKKAATKKGMSIKVETNGASGVKNALAEDDILRAKGIIIASDKEIDVERFAGKKLVKRPVADGIKHAAELIEALYTDETATKDSADLSLKGKLKRTFFGE</sequence>
<dbReference type="FunFam" id="3.40.930.10:FF:000009">
    <property type="entry name" value="PTS system, fructose specific IIABC component"/>
    <property type="match status" value="1"/>
</dbReference>
<dbReference type="InterPro" id="IPR013011">
    <property type="entry name" value="PTS_EIIB_2"/>
</dbReference>
<dbReference type="InterPro" id="IPR036095">
    <property type="entry name" value="PTS_EIIB-like_sf"/>
</dbReference>
<dbReference type="PANTHER" id="PTHR30505:SF28">
    <property type="entry name" value="PTS SYSTEM 2-O-ALPHA-MANNOSYL-D-GLYCERATE-SPECIFIC EIIABC COMPONENT"/>
    <property type="match status" value="1"/>
</dbReference>
<dbReference type="InterPro" id="IPR050864">
    <property type="entry name" value="Bacterial_PTS_Sugar_Transport"/>
</dbReference>
<evidence type="ECO:0000256" key="10">
    <source>
        <dbReference type="ARBA" id="ARBA00023136"/>
    </source>
</evidence>
<dbReference type="CDD" id="cd05569">
    <property type="entry name" value="PTS_IIB_fructose"/>
    <property type="match status" value="1"/>
</dbReference>
<evidence type="ECO:0000313" key="14">
    <source>
        <dbReference type="Proteomes" id="UP000238956"/>
    </source>
</evidence>
<dbReference type="GeneID" id="98392958"/>
<keyword evidence="3" id="KW-1003">Cell membrane</keyword>
<dbReference type="PROSITE" id="PS51099">
    <property type="entry name" value="PTS_EIIB_TYPE_2"/>
    <property type="match status" value="1"/>
</dbReference>
<keyword evidence="6" id="KW-0808">Transferase</keyword>